<proteinExistence type="predicted"/>
<gene>
    <name evidence="1" type="ORF">LCGC14_1236300</name>
</gene>
<protein>
    <submittedName>
        <fullName evidence="1">Uncharacterized protein</fullName>
    </submittedName>
</protein>
<dbReference type="AlphaFoldDB" id="A0A0F9LU92"/>
<name>A0A0F9LU92_9ZZZZ</name>
<dbReference type="EMBL" id="LAZR01006643">
    <property type="protein sequence ID" value="KKM90676.1"/>
    <property type="molecule type" value="Genomic_DNA"/>
</dbReference>
<evidence type="ECO:0000313" key="1">
    <source>
        <dbReference type="EMBL" id="KKM90676.1"/>
    </source>
</evidence>
<accession>A0A0F9LU92</accession>
<comment type="caution">
    <text evidence="1">The sequence shown here is derived from an EMBL/GenBank/DDBJ whole genome shotgun (WGS) entry which is preliminary data.</text>
</comment>
<sequence length="56" mass="6456">MSRKSQPSKHLAIRTIFVDEARKAFAKAVGKRVDELTQQEKNVALVNHMVERINHE</sequence>
<organism evidence="1">
    <name type="scientific">marine sediment metagenome</name>
    <dbReference type="NCBI Taxonomy" id="412755"/>
    <lineage>
        <taxon>unclassified sequences</taxon>
        <taxon>metagenomes</taxon>
        <taxon>ecological metagenomes</taxon>
    </lineage>
</organism>
<reference evidence="1" key="1">
    <citation type="journal article" date="2015" name="Nature">
        <title>Complex archaea that bridge the gap between prokaryotes and eukaryotes.</title>
        <authorList>
            <person name="Spang A."/>
            <person name="Saw J.H."/>
            <person name="Jorgensen S.L."/>
            <person name="Zaremba-Niedzwiedzka K."/>
            <person name="Martijn J."/>
            <person name="Lind A.E."/>
            <person name="van Eijk R."/>
            <person name="Schleper C."/>
            <person name="Guy L."/>
            <person name="Ettema T.J."/>
        </authorList>
    </citation>
    <scope>NUCLEOTIDE SEQUENCE</scope>
</reference>